<feature type="domain" description="Tyrosinase copper-binding" evidence="3">
    <location>
        <begin position="306"/>
        <end position="317"/>
    </location>
</feature>
<dbReference type="InterPro" id="IPR002227">
    <property type="entry name" value="Tyrosinase_Cu-bd"/>
</dbReference>
<dbReference type="SUPFAM" id="SSF51735">
    <property type="entry name" value="NAD(P)-binding Rossmann-fold domains"/>
    <property type="match status" value="1"/>
</dbReference>
<name>A0A8H4RXW4_9HELO</name>
<keyword evidence="5" id="KW-1185">Reference proteome</keyword>
<dbReference type="PANTHER" id="PTHR11474">
    <property type="entry name" value="TYROSINASE FAMILY MEMBER"/>
    <property type="match status" value="1"/>
</dbReference>
<dbReference type="Pfam" id="PF00106">
    <property type="entry name" value="adh_short"/>
    <property type="match status" value="2"/>
</dbReference>
<dbReference type="AlphaFoldDB" id="A0A8H4RXW4"/>
<dbReference type="PANTHER" id="PTHR11474:SF125">
    <property type="entry name" value="N-ACETYL-6-HYDROXYTRYPTOPHAN OXIDASE IVOB-RELATED"/>
    <property type="match status" value="1"/>
</dbReference>
<protein>
    <recommendedName>
        <fullName evidence="3">Tyrosinase copper-binding domain-containing protein</fullName>
    </recommendedName>
</protein>
<dbReference type="Gene3D" id="3.40.50.720">
    <property type="entry name" value="NAD(P)-binding Rossmann-like Domain"/>
    <property type="match status" value="1"/>
</dbReference>
<dbReference type="InterPro" id="IPR036291">
    <property type="entry name" value="NAD(P)-bd_dom_sf"/>
</dbReference>
<dbReference type="PRINTS" id="PR00081">
    <property type="entry name" value="GDHRDH"/>
</dbReference>
<organism evidence="4 5">
    <name type="scientific">Cudoniella acicularis</name>
    <dbReference type="NCBI Taxonomy" id="354080"/>
    <lineage>
        <taxon>Eukaryota</taxon>
        <taxon>Fungi</taxon>
        <taxon>Dikarya</taxon>
        <taxon>Ascomycota</taxon>
        <taxon>Pezizomycotina</taxon>
        <taxon>Leotiomycetes</taxon>
        <taxon>Helotiales</taxon>
        <taxon>Tricladiaceae</taxon>
        <taxon>Cudoniella</taxon>
    </lineage>
</organism>
<dbReference type="Pfam" id="PF00264">
    <property type="entry name" value="Tyrosinase"/>
    <property type="match status" value="1"/>
</dbReference>
<dbReference type="GO" id="GO:0046872">
    <property type="term" value="F:metal ion binding"/>
    <property type="evidence" value="ECO:0007669"/>
    <property type="project" value="UniProtKB-KW"/>
</dbReference>
<keyword evidence="2" id="KW-0560">Oxidoreductase</keyword>
<evidence type="ECO:0000256" key="1">
    <source>
        <dbReference type="ARBA" id="ARBA00022723"/>
    </source>
</evidence>
<dbReference type="InterPro" id="IPR008922">
    <property type="entry name" value="Di-copper_centre_dom_sf"/>
</dbReference>
<evidence type="ECO:0000313" key="4">
    <source>
        <dbReference type="EMBL" id="KAF4637486.1"/>
    </source>
</evidence>
<dbReference type="InterPro" id="IPR002347">
    <property type="entry name" value="SDR_fam"/>
</dbReference>
<proteinExistence type="predicted"/>
<dbReference type="InterPro" id="IPR050316">
    <property type="entry name" value="Tyrosinase/Hemocyanin"/>
</dbReference>
<dbReference type="Proteomes" id="UP000566819">
    <property type="component" value="Unassembled WGS sequence"/>
</dbReference>
<dbReference type="EMBL" id="JAAMPI010000021">
    <property type="protein sequence ID" value="KAF4637486.1"/>
    <property type="molecule type" value="Genomic_DNA"/>
</dbReference>
<evidence type="ECO:0000313" key="5">
    <source>
        <dbReference type="Proteomes" id="UP000566819"/>
    </source>
</evidence>
<dbReference type="SUPFAM" id="SSF48056">
    <property type="entry name" value="Di-copper centre-containing domain"/>
    <property type="match status" value="1"/>
</dbReference>
<keyword evidence="1" id="KW-0479">Metal-binding</keyword>
<evidence type="ECO:0000256" key="2">
    <source>
        <dbReference type="ARBA" id="ARBA00023002"/>
    </source>
</evidence>
<dbReference type="PRINTS" id="PR00092">
    <property type="entry name" value="TYROSINASE"/>
</dbReference>
<gene>
    <name evidence="4" type="ORF">G7Y89_g594</name>
</gene>
<dbReference type="Gene3D" id="1.10.1280.10">
    <property type="entry name" value="Di-copper center containing domain from catechol oxidase"/>
    <property type="match status" value="1"/>
</dbReference>
<evidence type="ECO:0000259" key="3">
    <source>
        <dbReference type="PROSITE" id="PS00498"/>
    </source>
</evidence>
<comment type="caution">
    <text evidence="4">The sequence shown here is derived from an EMBL/GenBank/DDBJ whole genome shotgun (WGS) entry which is preliminary data.</text>
</comment>
<reference evidence="4 5" key="1">
    <citation type="submission" date="2020-03" db="EMBL/GenBank/DDBJ databases">
        <title>Draft Genome Sequence of Cudoniella acicularis.</title>
        <authorList>
            <person name="Buettner E."/>
            <person name="Kellner H."/>
        </authorList>
    </citation>
    <scope>NUCLEOTIDE SEQUENCE [LARGE SCALE GENOMIC DNA]</scope>
    <source>
        <strain evidence="4 5">DSM 108380</strain>
    </source>
</reference>
<dbReference type="PROSITE" id="PS00498">
    <property type="entry name" value="TYROSINASE_2"/>
    <property type="match status" value="1"/>
</dbReference>
<accession>A0A8H4RXW4</accession>
<sequence>MFLGGGWGYEAGAGPVEPKFTLERRTDGPYPLDEVDKLEASSLSKFAAYLAKHPSPSGCTLQNAVRRMEWSDLSETQRKSYIKAVLCLQSKPPKSPRDQFPGALNRFDDFVATHESMAVELHSTPHLLPAHRVYIWAYEKALREECGYTGYQPYWNWGRTAADPINSPLFNGNDSSMGGNGLPFNYPGVKTKGFSKPYDIIPSAGGGGMVVSLGPISKMLSDIPNNPRSDGFGSNPRCLRRDVNKFSAAVTTANYTYALITKNPKIEDFQQVMLGTPTKNDWGVHLGGHYTIGGDPGGDFYSSPGDPVFYMHHGMIDRIWWIWQMQDPENRMNVLPSNPAANDTVNLKWLTPTVNTWDTVNNIGGGCLFPVMIIYYTVSILPKFSLHLIFESSLHLKMSNGGIGFELASQLLSEPSKHVLLGSRSAEKGEIAIKDLESRELPGTVELLQLDVASDESISAAAKAVENKHGRYIHLLIIFLNLLNQALTSFFRLDILINNAAVSSAASTSSPAEAMALCFQTNSTGPFLVVEAFAPLLKKSNGTPRIINVSSAAGSIARRLDPTSQAHRMGMWEIAYCMSKTALNMLTVAQSILYSEQGFKVFAFSPGFVASNLSPHNKVENGAQPTEEGAAPIVKVVNGERDEEHGGFLSPTGQYPW</sequence>
<dbReference type="OrthoDB" id="6132182at2759"/>
<dbReference type="GO" id="GO:0016491">
    <property type="term" value="F:oxidoreductase activity"/>
    <property type="evidence" value="ECO:0007669"/>
    <property type="project" value="UniProtKB-KW"/>
</dbReference>